<proteinExistence type="predicted"/>
<organism evidence="1 2">
    <name type="scientific">Xanthobacter oligotrophicus</name>
    <dbReference type="NCBI Taxonomy" id="2607286"/>
    <lineage>
        <taxon>Bacteria</taxon>
        <taxon>Pseudomonadati</taxon>
        <taxon>Pseudomonadota</taxon>
        <taxon>Alphaproteobacteria</taxon>
        <taxon>Hyphomicrobiales</taxon>
        <taxon>Xanthobacteraceae</taxon>
        <taxon>Xanthobacter</taxon>
    </lineage>
</organism>
<keyword evidence="2" id="KW-1185">Reference proteome</keyword>
<gene>
    <name evidence="1" type="ORF">V5F32_10490</name>
</gene>
<sequence length="188" mass="19517">MASLANSVRGRRRGAAEAVLPLLLAAGFLAAAGGPGRAQPAAPAQDCDRAAWPLAADRARLSAPGLRPVRNGDVLILPLDSALRFILVPQAGANLPVPPRKGEEGAFAGVVDLKVPAPERVWQVTVSVNAWIDVVVDGRPLTPVAFTGVHACPGLRKSLRFRIPGGDVRLQASGAEGARLDLLITPVD</sequence>
<accession>A0ABW6ZV34</accession>
<name>A0ABW6ZV34_9HYPH</name>
<dbReference type="RefSeq" id="WP_393992465.1">
    <property type="nucleotide sequence ID" value="NZ_JBAFVH010000005.1"/>
</dbReference>
<reference evidence="1 2" key="1">
    <citation type="submission" date="2024-02" db="EMBL/GenBank/DDBJ databases">
        <title>Expansion and revision of Xanthobacter and proposal of Roseixanthobacter gen. nov.</title>
        <authorList>
            <person name="Soltysiak M.P.M."/>
            <person name="Jalihal A."/>
            <person name="Ory A."/>
            <person name="Chrisophersen C."/>
            <person name="Lee A.D."/>
            <person name="Boulton J."/>
            <person name="Springer M."/>
        </authorList>
    </citation>
    <scope>NUCLEOTIDE SEQUENCE [LARGE SCALE GENOMIC DNA]</scope>
    <source>
        <strain evidence="1 2">23A</strain>
    </source>
</reference>
<comment type="caution">
    <text evidence="1">The sequence shown here is derived from an EMBL/GenBank/DDBJ whole genome shotgun (WGS) entry which is preliminary data.</text>
</comment>
<evidence type="ECO:0000313" key="1">
    <source>
        <dbReference type="EMBL" id="MFG1372591.1"/>
    </source>
</evidence>
<dbReference type="EMBL" id="JBAFVH010000005">
    <property type="protein sequence ID" value="MFG1372591.1"/>
    <property type="molecule type" value="Genomic_DNA"/>
</dbReference>
<dbReference type="Proteomes" id="UP001604002">
    <property type="component" value="Unassembled WGS sequence"/>
</dbReference>
<protein>
    <submittedName>
        <fullName evidence="1">Uncharacterized protein</fullName>
    </submittedName>
</protein>
<evidence type="ECO:0000313" key="2">
    <source>
        <dbReference type="Proteomes" id="UP001604002"/>
    </source>
</evidence>